<dbReference type="EMBL" id="UINC01133040">
    <property type="protein sequence ID" value="SVD15725.1"/>
    <property type="molecule type" value="Genomic_DNA"/>
</dbReference>
<evidence type="ECO:0000313" key="1">
    <source>
        <dbReference type="EMBL" id="SVD15725.1"/>
    </source>
</evidence>
<accession>A0A382T1T6</accession>
<organism evidence="1">
    <name type="scientific">marine metagenome</name>
    <dbReference type="NCBI Taxonomy" id="408172"/>
    <lineage>
        <taxon>unclassified sequences</taxon>
        <taxon>metagenomes</taxon>
        <taxon>ecological metagenomes</taxon>
    </lineage>
</organism>
<proteinExistence type="predicted"/>
<sequence>VQKGILIAVAEQTKKCALYGGSISNGD</sequence>
<protein>
    <submittedName>
        <fullName evidence="1">Uncharacterized protein</fullName>
    </submittedName>
</protein>
<reference evidence="1" key="1">
    <citation type="submission" date="2018-05" db="EMBL/GenBank/DDBJ databases">
        <authorList>
            <person name="Lanie J.A."/>
            <person name="Ng W.-L."/>
            <person name="Kazmierczak K.M."/>
            <person name="Andrzejewski T.M."/>
            <person name="Davidsen T.M."/>
            <person name="Wayne K.J."/>
            <person name="Tettelin H."/>
            <person name="Glass J.I."/>
            <person name="Rusch D."/>
            <person name="Podicherti R."/>
            <person name="Tsui H.-C.T."/>
            <person name="Winkler M.E."/>
        </authorList>
    </citation>
    <scope>NUCLEOTIDE SEQUENCE</scope>
</reference>
<dbReference type="AlphaFoldDB" id="A0A382T1T6"/>
<name>A0A382T1T6_9ZZZZ</name>
<feature type="non-terminal residue" evidence="1">
    <location>
        <position position="1"/>
    </location>
</feature>
<gene>
    <name evidence="1" type="ORF">METZ01_LOCUS368579</name>
</gene>